<dbReference type="AlphaFoldDB" id="A0A8S1VUA4"/>
<reference evidence="1" key="1">
    <citation type="submission" date="2021-01" db="EMBL/GenBank/DDBJ databases">
        <authorList>
            <consortium name="Genoscope - CEA"/>
            <person name="William W."/>
        </authorList>
    </citation>
    <scope>NUCLEOTIDE SEQUENCE</scope>
</reference>
<keyword evidence="2" id="KW-1185">Reference proteome</keyword>
<protein>
    <submittedName>
        <fullName evidence="1">Uncharacterized protein</fullName>
    </submittedName>
</protein>
<evidence type="ECO:0000313" key="1">
    <source>
        <dbReference type="EMBL" id="CAD8179359.1"/>
    </source>
</evidence>
<name>A0A8S1VUA4_9CILI</name>
<accession>A0A8S1VUA4</accession>
<dbReference type="Proteomes" id="UP000689195">
    <property type="component" value="Unassembled WGS sequence"/>
</dbReference>
<comment type="caution">
    <text evidence="1">The sequence shown here is derived from an EMBL/GenBank/DDBJ whole genome shotgun (WGS) entry which is preliminary data.</text>
</comment>
<gene>
    <name evidence="1" type="ORF">PPENT_87.1.T0710213</name>
</gene>
<dbReference type="EMBL" id="CAJJDO010000071">
    <property type="protein sequence ID" value="CAD8179359.1"/>
    <property type="molecule type" value="Genomic_DNA"/>
</dbReference>
<organism evidence="1 2">
    <name type="scientific">Paramecium pentaurelia</name>
    <dbReference type="NCBI Taxonomy" id="43138"/>
    <lineage>
        <taxon>Eukaryota</taxon>
        <taxon>Sar</taxon>
        <taxon>Alveolata</taxon>
        <taxon>Ciliophora</taxon>
        <taxon>Intramacronucleata</taxon>
        <taxon>Oligohymenophorea</taxon>
        <taxon>Peniculida</taxon>
        <taxon>Parameciidae</taxon>
        <taxon>Paramecium</taxon>
    </lineage>
</organism>
<sequence>MLPFNPLQQISINFLIQAKKYQQIIHVQSYFSQFDFIICRRFFIHFRNLIVFQQQFFLKF</sequence>
<evidence type="ECO:0000313" key="2">
    <source>
        <dbReference type="Proteomes" id="UP000689195"/>
    </source>
</evidence>
<proteinExistence type="predicted"/>